<evidence type="ECO:0000313" key="2">
    <source>
        <dbReference type="Proteomes" id="UP001239909"/>
    </source>
</evidence>
<dbReference type="RefSeq" id="WP_285670944.1">
    <property type="nucleotide sequence ID" value="NZ_BSYI01000008.1"/>
</dbReference>
<proteinExistence type="predicted"/>
<protein>
    <recommendedName>
        <fullName evidence="3">DUF4123 domain-containing protein</fullName>
    </recommendedName>
</protein>
<evidence type="ECO:0000313" key="1">
    <source>
        <dbReference type="EMBL" id="GMG82188.1"/>
    </source>
</evidence>
<dbReference type="Proteomes" id="UP001239909">
    <property type="component" value="Unassembled WGS sequence"/>
</dbReference>
<gene>
    <name evidence="1" type="ORF">LNKW23_14010</name>
</gene>
<comment type="caution">
    <text evidence="1">The sequence shown here is derived from an EMBL/GenBank/DDBJ whole genome shotgun (WGS) entry which is preliminary data.</text>
</comment>
<accession>A0ABQ6LFT4</accession>
<name>A0ABQ6LFT4_9RHOB</name>
<sequence>MHPPDLRELLALLPDDEGFVYFEDRESPWLLARRLDAPARLASLRRSEHAALLDRPLVSRLVAGCGDGCLRPGDLAPLAEPEAALAADAPAPATAAAAHAARLAAAAEWRACSISFTQWGPDLGDHSWHALQLSRPGGNLVLQLNFPQTHQADFARRVTPGLRKLLEVGHHPVRRSGPITMAWARLDLDPWGDEVLIEELQSDWFRMVAARIARLALVAPAGRELAALRAYERTVLRPYARDWDRALMLAVLIFARRELGARRVWLHRPETGRLLKRIRGVLPPASLYTRLPKRFRFRPVRAVPRLLARREGALKRLRAGGRPVFWRLDL</sequence>
<reference evidence="1 2" key="1">
    <citation type="submission" date="2023-04" db="EMBL/GenBank/DDBJ databases">
        <title>Marinoamorphus aggregata gen. nov., sp. Nov., isolate from tissue of brittle star Ophioplocus japonicus.</title>
        <authorList>
            <person name="Kawano K."/>
            <person name="Sawayama S."/>
            <person name="Nakagawa S."/>
        </authorList>
    </citation>
    <scope>NUCLEOTIDE SEQUENCE [LARGE SCALE GENOMIC DNA]</scope>
    <source>
        <strain evidence="1 2">NKW23</strain>
    </source>
</reference>
<organism evidence="1 2">
    <name type="scientific">Paralimibaculum aggregatum</name>
    <dbReference type="NCBI Taxonomy" id="3036245"/>
    <lineage>
        <taxon>Bacteria</taxon>
        <taxon>Pseudomonadati</taxon>
        <taxon>Pseudomonadota</taxon>
        <taxon>Alphaproteobacteria</taxon>
        <taxon>Rhodobacterales</taxon>
        <taxon>Paracoccaceae</taxon>
        <taxon>Paralimibaculum</taxon>
    </lineage>
</organism>
<dbReference type="EMBL" id="BSYI01000008">
    <property type="protein sequence ID" value="GMG82188.1"/>
    <property type="molecule type" value="Genomic_DNA"/>
</dbReference>
<keyword evidence="2" id="KW-1185">Reference proteome</keyword>
<evidence type="ECO:0008006" key="3">
    <source>
        <dbReference type="Google" id="ProtNLM"/>
    </source>
</evidence>